<dbReference type="EMBL" id="JAAAIL010003796">
    <property type="protein sequence ID" value="KAG0249179.1"/>
    <property type="molecule type" value="Genomic_DNA"/>
</dbReference>
<dbReference type="Gene3D" id="2.90.10.10">
    <property type="entry name" value="Bulb-type lectin domain"/>
    <property type="match status" value="2"/>
</dbReference>
<feature type="non-terminal residue" evidence="1">
    <location>
        <position position="1"/>
    </location>
</feature>
<reference evidence="1" key="1">
    <citation type="journal article" date="2020" name="Fungal Divers.">
        <title>Resolving the Mortierellaceae phylogeny through synthesis of multi-gene phylogenetics and phylogenomics.</title>
        <authorList>
            <person name="Vandepol N."/>
            <person name="Liber J."/>
            <person name="Desiro A."/>
            <person name="Na H."/>
            <person name="Kennedy M."/>
            <person name="Barry K."/>
            <person name="Grigoriev I.V."/>
            <person name="Miller A.N."/>
            <person name="O'Donnell K."/>
            <person name="Stajich J.E."/>
            <person name="Bonito G."/>
        </authorList>
    </citation>
    <scope>NUCLEOTIDE SEQUENCE</scope>
    <source>
        <strain evidence="1">NRRL 28262</strain>
    </source>
</reference>
<dbReference type="SUPFAM" id="SSF51110">
    <property type="entry name" value="alpha-D-mannose-specific plant lectins"/>
    <property type="match status" value="1"/>
</dbReference>
<evidence type="ECO:0000313" key="1">
    <source>
        <dbReference type="EMBL" id="KAG0249179.1"/>
    </source>
</evidence>
<organism evidence="1 2">
    <name type="scientific">Linnemannia exigua</name>
    <dbReference type="NCBI Taxonomy" id="604196"/>
    <lineage>
        <taxon>Eukaryota</taxon>
        <taxon>Fungi</taxon>
        <taxon>Fungi incertae sedis</taxon>
        <taxon>Mucoromycota</taxon>
        <taxon>Mortierellomycotina</taxon>
        <taxon>Mortierellomycetes</taxon>
        <taxon>Mortierellales</taxon>
        <taxon>Mortierellaceae</taxon>
        <taxon>Linnemannia</taxon>
    </lineage>
</organism>
<dbReference type="InterPro" id="IPR036426">
    <property type="entry name" value="Bulb-type_lectin_dom_sf"/>
</dbReference>
<sequence>DFQLNRAARRIAQGGNYHERFAVAGGFMNIWWERWFDNLASPSEAEILDAVKVAINEVHSGMSGHGFVQVGQSKDCVPIGGLGWLYDPDVVSRAAPLPSWTLNNTYVVAPFVVAPKSKFERSPLRTPPVNANAKALCKREAIYKPLYKCAGPSTLLPGQRMTAGESRWSNQNTEMRVENDGNLCLYYHNPNSNNYWCANWAKSVGDFHWQFTDDGVLCRWDSKGGLCMPYDTNNFDRNYRLTIQEDGNLVAYRGAGLGNPIWSSGTVILRRKVSSPCW</sequence>
<keyword evidence="2" id="KW-1185">Reference proteome</keyword>
<evidence type="ECO:0008006" key="3">
    <source>
        <dbReference type="Google" id="ProtNLM"/>
    </source>
</evidence>
<dbReference type="Proteomes" id="UP001194580">
    <property type="component" value="Unassembled WGS sequence"/>
</dbReference>
<dbReference type="PROSITE" id="PS50231">
    <property type="entry name" value="RICIN_B_LECTIN"/>
    <property type="match status" value="1"/>
</dbReference>
<accession>A0AAD4H074</accession>
<proteinExistence type="predicted"/>
<evidence type="ECO:0000313" key="2">
    <source>
        <dbReference type="Proteomes" id="UP001194580"/>
    </source>
</evidence>
<dbReference type="AlphaFoldDB" id="A0AAD4H074"/>
<gene>
    <name evidence="1" type="ORF">BGZ95_007636</name>
</gene>
<protein>
    <recommendedName>
        <fullName evidence="3">Bulb-type lectin domain-containing protein</fullName>
    </recommendedName>
</protein>
<comment type="caution">
    <text evidence="1">The sequence shown here is derived from an EMBL/GenBank/DDBJ whole genome shotgun (WGS) entry which is preliminary data.</text>
</comment>
<name>A0AAD4H074_9FUNG</name>